<dbReference type="OrthoDB" id="10053569at2759"/>
<dbReference type="Gene3D" id="3.50.50.60">
    <property type="entry name" value="FAD/NAD(P)-binding domain"/>
    <property type="match status" value="1"/>
</dbReference>
<dbReference type="PANTHER" id="PTHR46028:SF2">
    <property type="entry name" value="KYNURENINE 3-MONOOXYGENASE"/>
    <property type="match status" value="1"/>
</dbReference>
<comment type="subcellular location">
    <subcellularLocation>
        <location evidence="11">Mitochondrion outer membrane</location>
    </subcellularLocation>
</comment>
<comment type="pathway">
    <text evidence="11">Cofactor biosynthesis; NAD(+) biosynthesis; quinolinate from L-kynurenine: step 1/3.</text>
</comment>
<keyword evidence="3 11" id="KW-0662">Pyridine nucleotide biosynthesis</keyword>
<evidence type="ECO:0000256" key="6">
    <source>
        <dbReference type="ARBA" id="ARBA00022857"/>
    </source>
</evidence>
<evidence type="ECO:0000256" key="11">
    <source>
        <dbReference type="HAMAP-Rule" id="MF_03018"/>
    </source>
</evidence>
<organism evidence="15">
    <name type="scientific">Chaetomium thermophilum (strain DSM 1495 / CBS 144.50 / IMI 039719)</name>
    <name type="common">Thermochaetoides thermophila</name>
    <dbReference type="NCBI Taxonomy" id="759272"/>
    <lineage>
        <taxon>Eukaryota</taxon>
        <taxon>Fungi</taxon>
        <taxon>Dikarya</taxon>
        <taxon>Ascomycota</taxon>
        <taxon>Pezizomycotina</taxon>
        <taxon>Sordariomycetes</taxon>
        <taxon>Sordariomycetidae</taxon>
        <taxon>Sordariales</taxon>
        <taxon>Chaetomiaceae</taxon>
        <taxon>Thermochaetoides</taxon>
    </lineage>
</organism>
<reference evidence="14 15" key="1">
    <citation type="journal article" date="2011" name="Cell">
        <title>Insight into structure and assembly of the nuclear pore complex by utilizing the genome of a eukaryotic thermophile.</title>
        <authorList>
            <person name="Amlacher S."/>
            <person name="Sarges P."/>
            <person name="Flemming D."/>
            <person name="van Noort V."/>
            <person name="Kunze R."/>
            <person name="Devos D.P."/>
            <person name="Arumugam M."/>
            <person name="Bork P."/>
            <person name="Hurt E."/>
        </authorList>
    </citation>
    <scope>NUCLEOTIDE SEQUENCE [LARGE SCALE GENOMIC DNA]</scope>
    <source>
        <strain evidence="15">DSM 1495 / CBS 144.50 / IMI 039719</strain>
    </source>
</reference>
<feature type="domain" description="FAD-binding" evidence="13">
    <location>
        <begin position="5"/>
        <end position="359"/>
    </location>
</feature>
<dbReference type="Proteomes" id="UP000008066">
    <property type="component" value="Unassembled WGS sequence"/>
</dbReference>
<keyword evidence="15" id="KW-1185">Reference proteome</keyword>
<dbReference type="GeneID" id="18255818"/>
<evidence type="ECO:0000256" key="5">
    <source>
        <dbReference type="ARBA" id="ARBA00022827"/>
    </source>
</evidence>
<feature type="transmembrane region" description="Helical" evidence="12">
    <location>
        <begin position="462"/>
        <end position="484"/>
    </location>
</feature>
<dbReference type="OMA" id="REFMFIA"/>
<evidence type="ECO:0000256" key="12">
    <source>
        <dbReference type="SAM" id="Phobius"/>
    </source>
</evidence>
<comment type="catalytic activity">
    <reaction evidence="10 11">
        <text>L-kynurenine + NADPH + O2 + H(+) = 3-hydroxy-L-kynurenine + NADP(+) + H2O</text>
        <dbReference type="Rhea" id="RHEA:20545"/>
        <dbReference type="ChEBI" id="CHEBI:15377"/>
        <dbReference type="ChEBI" id="CHEBI:15378"/>
        <dbReference type="ChEBI" id="CHEBI:15379"/>
        <dbReference type="ChEBI" id="CHEBI:57783"/>
        <dbReference type="ChEBI" id="CHEBI:57959"/>
        <dbReference type="ChEBI" id="CHEBI:58125"/>
        <dbReference type="ChEBI" id="CHEBI:58349"/>
        <dbReference type="EC" id="1.14.13.9"/>
    </reaction>
</comment>
<keyword evidence="12" id="KW-1133">Transmembrane helix</keyword>
<keyword evidence="8 11" id="KW-0503">Monooxygenase</keyword>
<evidence type="ECO:0000313" key="14">
    <source>
        <dbReference type="EMBL" id="EGS22261.1"/>
    </source>
</evidence>
<dbReference type="RefSeq" id="XP_006692280.1">
    <property type="nucleotide sequence ID" value="XM_006692217.1"/>
</dbReference>
<dbReference type="GO" id="GO:0070189">
    <property type="term" value="P:kynurenine metabolic process"/>
    <property type="evidence" value="ECO:0007669"/>
    <property type="project" value="TreeGrafter"/>
</dbReference>
<comment type="cofactor">
    <cofactor evidence="1 11">
        <name>FAD</name>
        <dbReference type="ChEBI" id="CHEBI:57692"/>
    </cofactor>
</comment>
<dbReference type="GO" id="GO:0034354">
    <property type="term" value="P:'de novo' NAD+ biosynthetic process from L-tryptophan"/>
    <property type="evidence" value="ECO:0007669"/>
    <property type="project" value="UniProtKB-UniRule"/>
</dbReference>
<sequence>MEGKLRVAIVGAGPVGSLAALYAANRGHSVEIYELRGDLRDPSTIPLNFTKSINLALSERGLNAMRHADQPNLVENVLAATIPMRGRMIHRRTAAGALCEEPQDYDPVHGNAILAIDRGGLNKRLLDILEAMPNVKFFFNHKLTGADFKQNKAWFEVRENGSSRNPGDRREIEISFDLMLGCDGAHSAVRYHMMKFTQMDYQQTYVPALWCEFQIKPKESAPDENPMSRYRISPNHLHIWPAKEFMFIAIPGEGGAFVCTLFAPPWVYSKLESDPTALLIPFFDEHFPGVTQLIPPEELISSFQQNPHLPLISIKCKPYHYGSSVVILGDAAHAMVPFYGQGMNAGLESVRILFDILDKHARMDELLSPDSKFAVESRARALEEYTAIRVPDAHAINDMALNNYEEMRAKVLSRKYLLRKWLEEKLSKHAPWLGWQTQYSRVSFSNQRYSEVKKKSQYQGDMLVRGFMALVGMPVLAGAVVLLVRYKRAVDVGLRAALGSVDSMVELMTMKL</sequence>
<keyword evidence="2 11" id="KW-0285">Flavoprotein</keyword>
<evidence type="ECO:0000256" key="4">
    <source>
        <dbReference type="ARBA" id="ARBA00022787"/>
    </source>
</evidence>
<dbReference type="InterPro" id="IPR027545">
    <property type="entry name" value="Kynurenine_monooxygenase"/>
</dbReference>
<dbReference type="STRING" id="759272.G0S2M8"/>
<evidence type="ECO:0000256" key="1">
    <source>
        <dbReference type="ARBA" id="ARBA00001974"/>
    </source>
</evidence>
<dbReference type="GO" id="GO:0019805">
    <property type="term" value="P:quinolinate biosynthetic process"/>
    <property type="evidence" value="ECO:0007669"/>
    <property type="project" value="UniProtKB-UniRule"/>
</dbReference>
<dbReference type="EMBL" id="GL988040">
    <property type="protein sequence ID" value="EGS22261.1"/>
    <property type="molecule type" value="Genomic_DNA"/>
</dbReference>
<dbReference type="KEGG" id="cthr:CTHT_0017800"/>
<keyword evidence="4 11" id="KW-1000">Mitochondrion outer membrane</keyword>
<dbReference type="GO" id="GO:0043420">
    <property type="term" value="P:anthranilate metabolic process"/>
    <property type="evidence" value="ECO:0007669"/>
    <property type="project" value="UniProtKB-UniRule"/>
</dbReference>
<dbReference type="GO" id="GO:0071949">
    <property type="term" value="F:FAD binding"/>
    <property type="evidence" value="ECO:0007669"/>
    <property type="project" value="InterPro"/>
</dbReference>
<dbReference type="FunFam" id="3.50.50.60:FF:000129">
    <property type="entry name" value="Kynurenine 3-monooxygenase"/>
    <property type="match status" value="1"/>
</dbReference>
<protein>
    <recommendedName>
        <fullName evidence="11">Kynurenine 3-monooxygenase</fullName>
        <ecNumber evidence="11">1.14.13.9</ecNumber>
    </recommendedName>
    <alternativeName>
        <fullName evidence="11">Biosynthesis of nicotinic acid protein 4</fullName>
    </alternativeName>
    <alternativeName>
        <fullName evidence="11">Kynurenine 3-hydroxylase</fullName>
    </alternativeName>
</protein>
<dbReference type="Pfam" id="PF01494">
    <property type="entry name" value="FAD_binding_3"/>
    <property type="match status" value="1"/>
</dbReference>
<comment type="similarity">
    <text evidence="11">Belongs to the aromatic-ring hydroxylase family. KMO subfamily.</text>
</comment>
<evidence type="ECO:0000256" key="3">
    <source>
        <dbReference type="ARBA" id="ARBA00022642"/>
    </source>
</evidence>
<comment type="function">
    <text evidence="11">Catalyzes the hydroxylation of L-kynurenine (L-Kyn) to form 3-hydroxy-L-kynurenine (L-3OHKyn). Required for synthesis of quinolinic acid.</text>
</comment>
<dbReference type="HOGENOM" id="CLU_023210_2_1_1"/>
<dbReference type="InterPro" id="IPR036188">
    <property type="entry name" value="FAD/NAD-bd_sf"/>
</dbReference>
<evidence type="ECO:0000313" key="15">
    <source>
        <dbReference type="Proteomes" id="UP000008066"/>
    </source>
</evidence>
<gene>
    <name evidence="11" type="primary">BNA4</name>
    <name evidence="14" type="ORF">CTHT_0017800</name>
</gene>
<dbReference type="PRINTS" id="PR00420">
    <property type="entry name" value="RNGMNOXGNASE"/>
</dbReference>
<dbReference type="AlphaFoldDB" id="G0S2M8"/>
<keyword evidence="7 11" id="KW-0560">Oxidoreductase</keyword>
<dbReference type="UniPathway" id="UPA00253">
    <property type="reaction ID" value="UER00328"/>
</dbReference>
<proteinExistence type="inferred from homology"/>
<keyword evidence="5 11" id="KW-0274">FAD</keyword>
<evidence type="ECO:0000256" key="8">
    <source>
        <dbReference type="ARBA" id="ARBA00023033"/>
    </source>
</evidence>
<evidence type="ECO:0000256" key="10">
    <source>
        <dbReference type="ARBA" id="ARBA00047818"/>
    </source>
</evidence>
<evidence type="ECO:0000256" key="7">
    <source>
        <dbReference type="ARBA" id="ARBA00023002"/>
    </source>
</evidence>
<dbReference type="PANTHER" id="PTHR46028">
    <property type="entry name" value="KYNURENINE 3-MONOOXYGENASE"/>
    <property type="match status" value="1"/>
</dbReference>
<name>G0S2M8_CHATD</name>
<dbReference type="HAMAP" id="MF_01971">
    <property type="entry name" value="Kynurenine_monooxygenase"/>
    <property type="match status" value="1"/>
</dbReference>
<dbReference type="EC" id="1.14.13.9" evidence="11"/>
<keyword evidence="9 11" id="KW-0496">Mitochondrion</keyword>
<dbReference type="SUPFAM" id="SSF51905">
    <property type="entry name" value="FAD/NAD(P)-binding domain"/>
    <property type="match status" value="1"/>
</dbReference>
<evidence type="ECO:0000256" key="9">
    <source>
        <dbReference type="ARBA" id="ARBA00023128"/>
    </source>
</evidence>
<keyword evidence="6 11" id="KW-0521">NADP</keyword>
<dbReference type="GO" id="GO:0005741">
    <property type="term" value="C:mitochondrial outer membrane"/>
    <property type="evidence" value="ECO:0007669"/>
    <property type="project" value="UniProtKB-SubCell"/>
</dbReference>
<accession>G0S2M8</accession>
<evidence type="ECO:0000256" key="2">
    <source>
        <dbReference type="ARBA" id="ARBA00022630"/>
    </source>
</evidence>
<dbReference type="GO" id="GO:0006569">
    <property type="term" value="P:L-tryptophan catabolic process"/>
    <property type="evidence" value="ECO:0007669"/>
    <property type="project" value="UniProtKB-UniRule"/>
</dbReference>
<keyword evidence="11 12" id="KW-0472">Membrane</keyword>
<dbReference type="GO" id="GO:0004502">
    <property type="term" value="F:kynurenine 3-monooxygenase activity"/>
    <property type="evidence" value="ECO:0007669"/>
    <property type="project" value="UniProtKB-UniRule"/>
</dbReference>
<keyword evidence="12" id="KW-0812">Transmembrane</keyword>
<dbReference type="InterPro" id="IPR002938">
    <property type="entry name" value="FAD-bd"/>
</dbReference>
<dbReference type="eggNOG" id="KOG2614">
    <property type="taxonomic scope" value="Eukaryota"/>
</dbReference>
<evidence type="ECO:0000259" key="13">
    <source>
        <dbReference type="Pfam" id="PF01494"/>
    </source>
</evidence>